<comment type="catalytic activity">
    <reaction evidence="7">
        <text>DNA(n) + a 2'-deoxyribonucleoside 5'-triphosphate = DNA(n+1) + diphosphate</text>
        <dbReference type="Rhea" id="RHEA:22508"/>
        <dbReference type="Rhea" id="RHEA-COMP:17339"/>
        <dbReference type="Rhea" id="RHEA-COMP:17340"/>
        <dbReference type="ChEBI" id="CHEBI:33019"/>
        <dbReference type="ChEBI" id="CHEBI:61560"/>
        <dbReference type="ChEBI" id="CHEBI:173112"/>
        <dbReference type="EC" id="2.7.7.7"/>
    </reaction>
</comment>
<protein>
    <recommendedName>
        <fullName evidence="1">DNA-directed DNA polymerase</fullName>
        <ecNumber evidence="1">2.7.7.7</ecNumber>
    </recommendedName>
</protein>
<evidence type="ECO:0000256" key="4">
    <source>
        <dbReference type="ARBA" id="ARBA00022705"/>
    </source>
</evidence>
<keyword evidence="4" id="KW-0235">DNA replication</keyword>
<dbReference type="InterPro" id="IPR027417">
    <property type="entry name" value="P-loop_NTPase"/>
</dbReference>
<dbReference type="Gene3D" id="1.20.272.10">
    <property type="match status" value="1"/>
</dbReference>
<name>A0A0G1GHP1_9BACT</name>
<comment type="caution">
    <text evidence="9">The sequence shown here is derived from an EMBL/GenBank/DDBJ whole genome shotgun (WGS) entry which is preliminary data.</text>
</comment>
<evidence type="ECO:0000256" key="3">
    <source>
        <dbReference type="ARBA" id="ARBA00022695"/>
    </source>
</evidence>
<dbReference type="Proteomes" id="UP000034894">
    <property type="component" value="Unassembled WGS sequence"/>
</dbReference>
<dbReference type="InterPro" id="IPR005790">
    <property type="entry name" value="DNA_polIII_delta"/>
</dbReference>
<keyword evidence="5" id="KW-0239">DNA-directed DNA polymerase</keyword>
<dbReference type="GO" id="GO:0009360">
    <property type="term" value="C:DNA polymerase III complex"/>
    <property type="evidence" value="ECO:0007669"/>
    <property type="project" value="TreeGrafter"/>
</dbReference>
<evidence type="ECO:0000313" key="10">
    <source>
        <dbReference type="Proteomes" id="UP000034894"/>
    </source>
</evidence>
<dbReference type="SUPFAM" id="SSF48019">
    <property type="entry name" value="post-AAA+ oligomerization domain-like"/>
    <property type="match status" value="1"/>
</dbReference>
<evidence type="ECO:0000256" key="1">
    <source>
        <dbReference type="ARBA" id="ARBA00012417"/>
    </source>
</evidence>
<comment type="similarity">
    <text evidence="6">Belongs to the DNA polymerase HolA subunit family.</text>
</comment>
<dbReference type="AlphaFoldDB" id="A0A0G1GHP1"/>
<feature type="domain" description="DNA polymerase III delta subunit-like C-terminal" evidence="8">
    <location>
        <begin position="116"/>
        <end position="211"/>
    </location>
</feature>
<dbReference type="GO" id="GO:0006261">
    <property type="term" value="P:DNA-templated DNA replication"/>
    <property type="evidence" value="ECO:0007669"/>
    <property type="project" value="TreeGrafter"/>
</dbReference>
<organism evidence="9 10">
    <name type="scientific">Candidatus Gottesmanbacteria bacterium GW2011_GWA2_43_14</name>
    <dbReference type="NCBI Taxonomy" id="1618443"/>
    <lineage>
        <taxon>Bacteria</taxon>
        <taxon>Candidatus Gottesmaniibacteriota</taxon>
    </lineage>
</organism>
<dbReference type="InterPro" id="IPR048466">
    <property type="entry name" value="DNA_pol3_delta-like_C"/>
</dbReference>
<evidence type="ECO:0000259" key="8">
    <source>
        <dbReference type="Pfam" id="PF21694"/>
    </source>
</evidence>
<accession>A0A0G1GHP1</accession>
<evidence type="ECO:0000256" key="6">
    <source>
        <dbReference type="ARBA" id="ARBA00034754"/>
    </source>
</evidence>
<reference evidence="9 10" key="1">
    <citation type="journal article" date="2015" name="Nature">
        <title>rRNA introns, odd ribosomes, and small enigmatic genomes across a large radiation of phyla.</title>
        <authorList>
            <person name="Brown C.T."/>
            <person name="Hug L.A."/>
            <person name="Thomas B.C."/>
            <person name="Sharon I."/>
            <person name="Castelle C.J."/>
            <person name="Singh A."/>
            <person name="Wilkins M.J."/>
            <person name="Williams K.H."/>
            <person name="Banfield J.F."/>
        </authorList>
    </citation>
    <scope>NUCLEOTIDE SEQUENCE [LARGE SCALE GENOMIC DNA]</scope>
</reference>
<dbReference type="EMBL" id="LCFP01000002">
    <property type="protein sequence ID" value="KKS98308.1"/>
    <property type="molecule type" value="Genomic_DNA"/>
</dbReference>
<dbReference type="EC" id="2.7.7.7" evidence="1"/>
<dbReference type="STRING" id="1618443.UV73_C0002G0022"/>
<dbReference type="Pfam" id="PF21694">
    <property type="entry name" value="DNA_pol3_delta_C"/>
    <property type="match status" value="1"/>
</dbReference>
<dbReference type="InterPro" id="IPR008921">
    <property type="entry name" value="DNA_pol3_clamp-load_cplx_C"/>
</dbReference>
<dbReference type="PANTHER" id="PTHR34388:SF1">
    <property type="entry name" value="DNA POLYMERASE III SUBUNIT DELTA"/>
    <property type="match status" value="1"/>
</dbReference>
<dbReference type="Gene3D" id="3.40.50.300">
    <property type="entry name" value="P-loop containing nucleotide triphosphate hydrolases"/>
    <property type="match status" value="1"/>
</dbReference>
<evidence type="ECO:0000256" key="5">
    <source>
        <dbReference type="ARBA" id="ARBA00022932"/>
    </source>
</evidence>
<dbReference type="PANTHER" id="PTHR34388">
    <property type="entry name" value="DNA POLYMERASE III SUBUNIT DELTA"/>
    <property type="match status" value="1"/>
</dbReference>
<dbReference type="GO" id="GO:0003677">
    <property type="term" value="F:DNA binding"/>
    <property type="evidence" value="ECO:0007669"/>
    <property type="project" value="InterPro"/>
</dbReference>
<evidence type="ECO:0000256" key="7">
    <source>
        <dbReference type="ARBA" id="ARBA00049244"/>
    </source>
</evidence>
<evidence type="ECO:0000313" key="9">
    <source>
        <dbReference type="EMBL" id="KKS98308.1"/>
    </source>
</evidence>
<proteinExistence type="inferred from homology"/>
<evidence type="ECO:0000256" key="2">
    <source>
        <dbReference type="ARBA" id="ARBA00022679"/>
    </source>
</evidence>
<gene>
    <name evidence="9" type="ORF">UV73_C0002G0022</name>
</gene>
<keyword evidence="2" id="KW-0808">Transferase</keyword>
<dbReference type="GO" id="GO:0003887">
    <property type="term" value="F:DNA-directed DNA polymerase activity"/>
    <property type="evidence" value="ECO:0007669"/>
    <property type="project" value="UniProtKB-KW"/>
</dbReference>
<keyword evidence="3" id="KW-0548">Nucleotidyltransferase</keyword>
<sequence length="226" mass="26094">MIMLIHGNDNDSSRKKLQEIISGRDAESMYFDGGKLELADLLLANEAATLLSTTKTIIIENFFKGTKQKAKEAILDYSLKNSGDNLLIFWDDHEVGVQSKKFPAKQNFKFDFPKLLFKFLDDIGRQKTSVILTYFHELLKEKEVSLIFALIIRQFRFLLMTADLNLKEGLPLASWQVAKFRQQGRAFSHDELMQNYRGLLNIDYRLKNGLTPLKLDQLIDIFLINL</sequence>